<dbReference type="Gene3D" id="3.30.450.20">
    <property type="entry name" value="PAS domain"/>
    <property type="match status" value="7"/>
</dbReference>
<dbReference type="CDD" id="cd00130">
    <property type="entry name" value="PAS"/>
    <property type="match status" value="7"/>
</dbReference>
<feature type="domain" description="PAS" evidence="10">
    <location>
        <begin position="515"/>
        <end position="572"/>
    </location>
</feature>
<feature type="domain" description="PAS" evidence="10">
    <location>
        <begin position="948"/>
        <end position="995"/>
    </location>
</feature>
<protein>
    <recommendedName>
        <fullName evidence="3">histidine kinase</fullName>
        <ecNumber evidence="3">2.7.13.3</ecNumber>
    </recommendedName>
</protein>
<evidence type="ECO:0000256" key="8">
    <source>
        <dbReference type="SAM" id="MobiDB-lite"/>
    </source>
</evidence>
<keyword evidence="13" id="KW-1185">Reference proteome</keyword>
<feature type="domain" description="Histidine kinase" evidence="9">
    <location>
        <begin position="1226"/>
        <end position="1436"/>
    </location>
</feature>
<dbReference type="InterPro" id="IPR013656">
    <property type="entry name" value="PAS_4"/>
</dbReference>
<dbReference type="EC" id="2.7.13.3" evidence="3"/>
<dbReference type="GO" id="GO:0005886">
    <property type="term" value="C:plasma membrane"/>
    <property type="evidence" value="ECO:0007669"/>
    <property type="project" value="UniProtKB-SubCell"/>
</dbReference>
<dbReference type="PRINTS" id="PR00344">
    <property type="entry name" value="BCTRLSENSOR"/>
</dbReference>
<keyword evidence="5" id="KW-0808">Transferase</keyword>
<evidence type="ECO:0000256" key="1">
    <source>
        <dbReference type="ARBA" id="ARBA00000085"/>
    </source>
</evidence>
<dbReference type="EMBL" id="BOMY01000034">
    <property type="protein sequence ID" value="GIF22381.1"/>
    <property type="molecule type" value="Genomic_DNA"/>
</dbReference>
<comment type="catalytic activity">
    <reaction evidence="1">
        <text>ATP + protein L-histidine = ADP + protein N-phospho-L-histidine.</text>
        <dbReference type="EC" id="2.7.13.3"/>
    </reaction>
</comment>
<dbReference type="InterPro" id="IPR003661">
    <property type="entry name" value="HisK_dim/P_dom"/>
</dbReference>
<comment type="caution">
    <text evidence="12">The sequence shown here is derived from an EMBL/GenBank/DDBJ whole genome shotgun (WGS) entry which is preliminary data.</text>
</comment>
<dbReference type="InterPro" id="IPR035965">
    <property type="entry name" value="PAS-like_dom_sf"/>
</dbReference>
<comment type="subcellular location">
    <subcellularLocation>
        <location evidence="2">Cell membrane</location>
    </subcellularLocation>
</comment>
<dbReference type="InterPro" id="IPR001610">
    <property type="entry name" value="PAC"/>
</dbReference>
<dbReference type="InterPro" id="IPR036890">
    <property type="entry name" value="HATPase_C_sf"/>
</dbReference>
<dbReference type="SUPFAM" id="SSF55785">
    <property type="entry name" value="PYP-like sensor domain (PAS domain)"/>
    <property type="match status" value="7"/>
</dbReference>
<accession>A0A919NNZ6</accession>
<gene>
    <name evidence="12" type="ORF">Ate02nite_51110</name>
</gene>
<evidence type="ECO:0000256" key="5">
    <source>
        <dbReference type="ARBA" id="ARBA00022679"/>
    </source>
</evidence>
<dbReference type="Pfam" id="PF00989">
    <property type="entry name" value="PAS"/>
    <property type="match status" value="2"/>
</dbReference>
<organism evidence="12 13">
    <name type="scientific">Paractinoplanes tereljensis</name>
    <dbReference type="NCBI Taxonomy" id="571912"/>
    <lineage>
        <taxon>Bacteria</taxon>
        <taxon>Bacillati</taxon>
        <taxon>Actinomycetota</taxon>
        <taxon>Actinomycetes</taxon>
        <taxon>Micromonosporales</taxon>
        <taxon>Micromonosporaceae</taxon>
        <taxon>Paractinoplanes</taxon>
    </lineage>
</organism>
<feature type="domain" description="PAS" evidence="10">
    <location>
        <begin position="281"/>
        <end position="351"/>
    </location>
</feature>
<dbReference type="InterPro" id="IPR005467">
    <property type="entry name" value="His_kinase_dom"/>
</dbReference>
<dbReference type="InterPro" id="IPR029016">
    <property type="entry name" value="GAF-like_dom_sf"/>
</dbReference>
<feature type="domain" description="PAS" evidence="10">
    <location>
        <begin position="821"/>
        <end position="895"/>
    </location>
</feature>
<dbReference type="InterPro" id="IPR000014">
    <property type="entry name" value="PAS"/>
</dbReference>
<reference evidence="12" key="1">
    <citation type="submission" date="2021-01" db="EMBL/GenBank/DDBJ databases">
        <title>Whole genome shotgun sequence of Actinoplanes tereljensis NBRC 105297.</title>
        <authorList>
            <person name="Komaki H."/>
            <person name="Tamura T."/>
        </authorList>
    </citation>
    <scope>NUCLEOTIDE SEQUENCE</scope>
    <source>
        <strain evidence="12">NBRC 105297</strain>
    </source>
</reference>
<dbReference type="PANTHER" id="PTHR43304">
    <property type="entry name" value="PHYTOCHROME-LIKE PROTEIN CPH1"/>
    <property type="match status" value="1"/>
</dbReference>
<dbReference type="GO" id="GO:0000155">
    <property type="term" value="F:phosphorelay sensor kinase activity"/>
    <property type="evidence" value="ECO:0007669"/>
    <property type="project" value="InterPro"/>
</dbReference>
<keyword evidence="7" id="KW-0902">Two-component regulatory system</keyword>
<dbReference type="CDD" id="cd00082">
    <property type="entry name" value="HisKA"/>
    <property type="match status" value="1"/>
</dbReference>
<feature type="region of interest" description="Disordered" evidence="8">
    <location>
        <begin position="450"/>
        <end position="471"/>
    </location>
</feature>
<dbReference type="SUPFAM" id="SSF55874">
    <property type="entry name" value="ATPase domain of HSP90 chaperone/DNA topoisomerase II/histidine kinase"/>
    <property type="match status" value="1"/>
</dbReference>
<feature type="domain" description="PAS" evidence="10">
    <location>
        <begin position="152"/>
        <end position="223"/>
    </location>
</feature>
<dbReference type="SMART" id="SM00388">
    <property type="entry name" value="HisKA"/>
    <property type="match status" value="1"/>
</dbReference>
<sequence>MDAPGAAMLDRLTLLATRLLGTPVALVSLVDDSRQFFASSVGLPEPAASRRETPLPFSFCRHVVVSESPLIVTDARYDHRVRENPAVKALGMVAYAGFPLRTPEGQTLGSFCVIDTRPREWSADELAMIEDLASAVEAEIAVRLSHADLLVETRRIQMIVDAAADAFVTADEAGLVRTWNNAAERLFGWPEVDALGRPLTDLIVPERFRAQHEAGLERVRRAGASQLAGQRLDMIAVDRAGREFPVEMTLQAQVEGGTTMFHAFLHDITDRQAHVQALADSESRFRSLFESSPIGMALVGLDGAWLRVNPAIAAITGYTMPELMAIDFQTITHPEDLEADLAQVDRLIAGDINDYRMHKRYLRKDGRAVWCQLSVTLMRDEDGRPLHFLSQIVEVDAERRSQELLDVTFSSSPDLHLLTTPDGTIVRSNAAWEKVLGWTGDELRGTDLSSLIHPDDRPANPVKGNPVGTTRCRGKAGQYRWLQWTGAALPGQGLSIASARDITEARTVEEALRRSEEQSRAAFEASPLGMVITDEQGRSEQVNAAFATMLGISVEDLVGRDYRDLVHPDDLEVSDRETARIGQGPSATAALRKRFVRADSTVAWAQVTMTAITDPDGQPQRLIQIEDITARKSAEALAARETDRLRTTIAAQREVAAAASDRGATLALVAERTLAALPAAEGAVVALIDGAGLQAQAAAGTLAEMTGRQVACDGSLAGLAIRTRTTLRSDDTAADERVDRAACQAGSIGSMIIAPLFADGTAIGTLGVTSRQPNTFDDADTQQLTLLADALSGALQHAEAAEYRVQLLQQANQAVAALEASEARFRSAFDNCPLGMVLTSMRTDSLGVVLQANEAMAAITGYPVSELAGMPVHEFHHPDDRAETDRALAAVLRMETDTFTTAKRYRHADGHTVWVRLHVAVVRDDARRPLYLVTQVEDVTARREIDEQLRQRAQLLDLTQDAVIVRDLGGHITYWNPAAERIYGWAADVAVGHDLDRLLGTTWHDDASRQQVTDALLQHGSWDGELGHRRADGCQVTILSRKALQRDVDGRPVAVLSINTDVTARRAAEQALQASEKRFRSQFAHSAIGQIIRGADDRIQEVNPAFAVMLGHPADRLLGTRITDYLAPEAHSDRTRALATIITGQADSYRQECQLIRADGSRLDVHVTVSAIRNDPGHPDRFVSIFQDISDRKTAEQARDAAIADLADRNSELQAANHLKQDLIGMLGHEIGNPLSSILGYTELINDGWDQMPAARQRTMLGAIDRNAHLLDGIVREVLAMVTLDAGKLTATPETVSVRDHLDAALAARGADNVPIDCPAGLTTYVQPGHLGQILTNLLSNATKYGGGATALTATLPDDGLVRIAVRDAGPGVPEKLRPNLFDRFTRAENTAGTVKGTGLGLYIVRELARANDGDVHHEPAPGGGSVFVITLPAECLVPAASTFAG</sequence>
<feature type="domain" description="PAC" evidence="11">
    <location>
        <begin position="589"/>
        <end position="640"/>
    </location>
</feature>
<dbReference type="PANTHER" id="PTHR43304:SF1">
    <property type="entry name" value="PAC DOMAIN-CONTAINING PROTEIN"/>
    <property type="match status" value="1"/>
</dbReference>
<evidence type="ECO:0000256" key="4">
    <source>
        <dbReference type="ARBA" id="ARBA00022553"/>
    </source>
</evidence>
<dbReference type="SUPFAM" id="SSF47384">
    <property type="entry name" value="Homodimeric domain of signal transducing histidine kinase"/>
    <property type="match status" value="1"/>
</dbReference>
<dbReference type="InterPro" id="IPR052162">
    <property type="entry name" value="Sensor_kinase/Photoreceptor"/>
</dbReference>
<dbReference type="InterPro" id="IPR013767">
    <property type="entry name" value="PAS_fold"/>
</dbReference>
<dbReference type="InterPro" id="IPR000700">
    <property type="entry name" value="PAS-assoc_C"/>
</dbReference>
<dbReference type="PROSITE" id="PS50109">
    <property type="entry name" value="HIS_KIN"/>
    <property type="match status" value="1"/>
</dbReference>
<dbReference type="NCBIfam" id="TIGR00229">
    <property type="entry name" value="sensory_box"/>
    <property type="match status" value="7"/>
</dbReference>
<dbReference type="Gene3D" id="3.30.450.40">
    <property type="match status" value="2"/>
</dbReference>
<dbReference type="SUPFAM" id="SSF55781">
    <property type="entry name" value="GAF domain-like"/>
    <property type="match status" value="2"/>
</dbReference>
<dbReference type="SMART" id="SM00091">
    <property type="entry name" value="PAS"/>
    <property type="match status" value="7"/>
</dbReference>
<dbReference type="PROSITE" id="PS50112">
    <property type="entry name" value="PAS"/>
    <property type="match status" value="7"/>
</dbReference>
<evidence type="ECO:0000256" key="2">
    <source>
        <dbReference type="ARBA" id="ARBA00004236"/>
    </source>
</evidence>
<dbReference type="PROSITE" id="PS50113">
    <property type="entry name" value="PAC"/>
    <property type="match status" value="5"/>
</dbReference>
<dbReference type="Pfam" id="PF13426">
    <property type="entry name" value="PAS_9"/>
    <property type="match status" value="1"/>
</dbReference>
<feature type="domain" description="PAC" evidence="11">
    <location>
        <begin position="899"/>
        <end position="951"/>
    </location>
</feature>
<dbReference type="Pfam" id="PF01590">
    <property type="entry name" value="GAF"/>
    <property type="match status" value="1"/>
</dbReference>
<dbReference type="Pfam" id="PF13185">
    <property type="entry name" value="GAF_2"/>
    <property type="match status" value="1"/>
</dbReference>
<evidence type="ECO:0000259" key="9">
    <source>
        <dbReference type="PROSITE" id="PS50109"/>
    </source>
</evidence>
<dbReference type="Pfam" id="PF08447">
    <property type="entry name" value="PAS_3"/>
    <property type="match status" value="3"/>
</dbReference>
<feature type="domain" description="PAC" evidence="11">
    <location>
        <begin position="355"/>
        <end position="407"/>
    </location>
</feature>
<dbReference type="InterPro" id="IPR013655">
    <property type="entry name" value="PAS_fold_3"/>
</dbReference>
<dbReference type="GO" id="GO:0006355">
    <property type="term" value="P:regulation of DNA-templated transcription"/>
    <property type="evidence" value="ECO:0007669"/>
    <property type="project" value="InterPro"/>
</dbReference>
<dbReference type="Gene3D" id="1.10.287.130">
    <property type="match status" value="1"/>
</dbReference>
<feature type="domain" description="PAS" evidence="10">
    <location>
        <begin position="401"/>
        <end position="457"/>
    </location>
</feature>
<evidence type="ECO:0000259" key="11">
    <source>
        <dbReference type="PROSITE" id="PS50113"/>
    </source>
</evidence>
<feature type="domain" description="PAC" evidence="11">
    <location>
        <begin position="1149"/>
        <end position="1201"/>
    </location>
</feature>
<dbReference type="InterPro" id="IPR003018">
    <property type="entry name" value="GAF"/>
</dbReference>
<dbReference type="Pfam" id="PF00512">
    <property type="entry name" value="HisKA"/>
    <property type="match status" value="1"/>
</dbReference>
<name>A0A919NNZ6_9ACTN</name>
<feature type="domain" description="PAS" evidence="10">
    <location>
        <begin position="1075"/>
        <end position="1145"/>
    </location>
</feature>
<feature type="domain" description="PAC" evidence="11">
    <location>
        <begin position="1022"/>
        <end position="1074"/>
    </location>
</feature>
<dbReference type="Gene3D" id="3.30.565.10">
    <property type="entry name" value="Histidine kinase-like ATPase, C-terminal domain"/>
    <property type="match status" value="1"/>
</dbReference>
<dbReference type="InterPro" id="IPR004358">
    <property type="entry name" value="Sig_transdc_His_kin-like_C"/>
</dbReference>
<dbReference type="SMART" id="SM00086">
    <property type="entry name" value="PAC"/>
    <property type="match status" value="7"/>
</dbReference>
<evidence type="ECO:0000259" key="10">
    <source>
        <dbReference type="PROSITE" id="PS50112"/>
    </source>
</evidence>
<evidence type="ECO:0000256" key="3">
    <source>
        <dbReference type="ARBA" id="ARBA00012438"/>
    </source>
</evidence>
<keyword evidence="4" id="KW-0597">Phosphoprotein</keyword>
<dbReference type="SMART" id="SM00387">
    <property type="entry name" value="HATPase_c"/>
    <property type="match status" value="1"/>
</dbReference>
<dbReference type="InterPro" id="IPR036097">
    <property type="entry name" value="HisK_dim/P_sf"/>
</dbReference>
<dbReference type="Pfam" id="PF02518">
    <property type="entry name" value="HATPase_c"/>
    <property type="match status" value="1"/>
</dbReference>
<dbReference type="SMART" id="SM00065">
    <property type="entry name" value="GAF"/>
    <property type="match status" value="2"/>
</dbReference>
<proteinExistence type="predicted"/>
<dbReference type="InterPro" id="IPR003594">
    <property type="entry name" value="HATPase_dom"/>
</dbReference>
<dbReference type="Proteomes" id="UP000623608">
    <property type="component" value="Unassembled WGS sequence"/>
</dbReference>
<keyword evidence="6" id="KW-0418">Kinase</keyword>
<evidence type="ECO:0000313" key="13">
    <source>
        <dbReference type="Proteomes" id="UP000623608"/>
    </source>
</evidence>
<evidence type="ECO:0000256" key="6">
    <source>
        <dbReference type="ARBA" id="ARBA00022777"/>
    </source>
</evidence>
<evidence type="ECO:0000256" key="7">
    <source>
        <dbReference type="ARBA" id="ARBA00023012"/>
    </source>
</evidence>
<evidence type="ECO:0000313" key="12">
    <source>
        <dbReference type="EMBL" id="GIF22381.1"/>
    </source>
</evidence>
<dbReference type="Pfam" id="PF08448">
    <property type="entry name" value="PAS_4"/>
    <property type="match status" value="1"/>
</dbReference>